<gene>
    <name evidence="2" type="ORF">EVAR_100979_1</name>
</gene>
<name>A0A4C2A985_EUMVA</name>
<evidence type="ECO:0000313" key="3">
    <source>
        <dbReference type="Proteomes" id="UP000299102"/>
    </source>
</evidence>
<reference evidence="2 3" key="1">
    <citation type="journal article" date="2019" name="Commun. Biol.">
        <title>The bagworm genome reveals a unique fibroin gene that provides high tensile strength.</title>
        <authorList>
            <person name="Kono N."/>
            <person name="Nakamura H."/>
            <person name="Ohtoshi R."/>
            <person name="Tomita M."/>
            <person name="Numata K."/>
            <person name="Arakawa K."/>
        </authorList>
    </citation>
    <scope>NUCLEOTIDE SEQUENCE [LARGE SCALE GENOMIC DNA]</scope>
</reference>
<proteinExistence type="predicted"/>
<dbReference type="EMBL" id="BGZK01002675">
    <property type="protein sequence ID" value="GBP95754.1"/>
    <property type="molecule type" value="Genomic_DNA"/>
</dbReference>
<dbReference type="AlphaFoldDB" id="A0A4C2A985"/>
<evidence type="ECO:0000313" key="2">
    <source>
        <dbReference type="EMBL" id="GBP95754.1"/>
    </source>
</evidence>
<accession>A0A4C2A985</accession>
<feature type="region of interest" description="Disordered" evidence="1">
    <location>
        <begin position="131"/>
        <end position="158"/>
    </location>
</feature>
<keyword evidence="3" id="KW-1185">Reference proteome</keyword>
<protein>
    <submittedName>
        <fullName evidence="2">Uncharacterized protein</fullName>
    </submittedName>
</protein>
<evidence type="ECO:0000256" key="1">
    <source>
        <dbReference type="SAM" id="MobiDB-lite"/>
    </source>
</evidence>
<comment type="caution">
    <text evidence="2">The sequence shown here is derived from an EMBL/GenBank/DDBJ whole genome shotgun (WGS) entry which is preliminary data.</text>
</comment>
<organism evidence="2 3">
    <name type="scientific">Eumeta variegata</name>
    <name type="common">Bagworm moth</name>
    <name type="synonym">Eumeta japonica</name>
    <dbReference type="NCBI Taxonomy" id="151549"/>
    <lineage>
        <taxon>Eukaryota</taxon>
        <taxon>Metazoa</taxon>
        <taxon>Ecdysozoa</taxon>
        <taxon>Arthropoda</taxon>
        <taxon>Hexapoda</taxon>
        <taxon>Insecta</taxon>
        <taxon>Pterygota</taxon>
        <taxon>Neoptera</taxon>
        <taxon>Endopterygota</taxon>
        <taxon>Lepidoptera</taxon>
        <taxon>Glossata</taxon>
        <taxon>Ditrysia</taxon>
        <taxon>Tineoidea</taxon>
        <taxon>Psychidae</taxon>
        <taxon>Oiketicinae</taxon>
        <taxon>Eumeta</taxon>
    </lineage>
</organism>
<dbReference type="Proteomes" id="UP000299102">
    <property type="component" value="Unassembled WGS sequence"/>
</dbReference>
<sequence>MWPCSLESRCNRSLQMSRGREIDTSQAERLGRFSIARSALARALGSGDATMSHAFQYLRQSDPGIRLPDPPLPAITETCVDTISPLISQPVKQCVPSPNLIITDSSPSVCNNLANTLQLLIVSNCSRATSRVGAHRQRDPAAERRHRRRLRPGGAVAGRAEFGPESVAQRLNLHD</sequence>